<evidence type="ECO:0000313" key="10">
    <source>
        <dbReference type="Proteomes" id="UP000249842"/>
    </source>
</evidence>
<sequence>MPFPDFDPVLIHLGPIAIRWYALAYVAGILLGWRYAVSMVRNARLWTHRAPPVTPLQIDDMMLWVTLGVIVGGRLGHVVFYTPELFWTDPLEIFKTWHGGMSFHGGALGVLLALSVYAWRNKVDPLSLGDIAAAATPIGLFFGRIANFINGELWGRPTTAPWGMVFPGAGPEPRHPSQLYEAALEGVVLFLVLRWATHVARLTNRRGVVMGMFIAGYGIIRISLENVREPDAYMPHFPLGLTMGMMLSAPMVLAGLFLVWRGMREPLPPARPVEAAAPASKPAREADEPA</sequence>
<keyword evidence="10" id="KW-1185">Reference proteome</keyword>
<dbReference type="PROSITE" id="PS01311">
    <property type="entry name" value="LGT"/>
    <property type="match status" value="1"/>
</dbReference>
<keyword evidence="2 7" id="KW-1003">Cell membrane</keyword>
<dbReference type="InterPro" id="IPR001640">
    <property type="entry name" value="Lgt"/>
</dbReference>
<dbReference type="GO" id="GO:0042158">
    <property type="term" value="P:lipoprotein biosynthetic process"/>
    <property type="evidence" value="ECO:0007669"/>
    <property type="project" value="UniProtKB-UniRule"/>
</dbReference>
<feature type="compositionally biased region" description="Low complexity" evidence="8">
    <location>
        <begin position="272"/>
        <end position="281"/>
    </location>
</feature>
<comment type="pathway">
    <text evidence="7">Protein modification; lipoprotein biosynthesis (diacylglyceryl transfer).</text>
</comment>
<dbReference type="AlphaFoldDB" id="A0A328B111"/>
<comment type="function">
    <text evidence="7">Catalyzes the transfer of the diacylglyceryl group from phosphatidylglycerol to the sulfhydryl group of the N-terminal cysteine of a prolipoprotein, the first step in the formation of mature lipoproteins.</text>
</comment>
<dbReference type="OrthoDB" id="871140at2"/>
<evidence type="ECO:0000256" key="5">
    <source>
        <dbReference type="ARBA" id="ARBA00022989"/>
    </source>
</evidence>
<dbReference type="GO" id="GO:0008961">
    <property type="term" value="F:phosphatidylglycerol-prolipoprotein diacylglyceryl transferase activity"/>
    <property type="evidence" value="ECO:0007669"/>
    <property type="project" value="UniProtKB-UniRule"/>
</dbReference>
<feature type="transmembrane region" description="Helical" evidence="7">
    <location>
        <begin position="101"/>
        <end position="119"/>
    </location>
</feature>
<dbReference type="NCBIfam" id="TIGR00544">
    <property type="entry name" value="lgt"/>
    <property type="match status" value="1"/>
</dbReference>
<comment type="caution">
    <text evidence="9">The sequence shown here is derived from an EMBL/GenBank/DDBJ whole genome shotgun (WGS) entry which is preliminary data.</text>
</comment>
<feature type="binding site" evidence="7">
    <location>
        <position position="144"/>
    </location>
    <ligand>
        <name>a 1,2-diacyl-sn-glycero-3-phospho-(1'-sn-glycerol)</name>
        <dbReference type="ChEBI" id="CHEBI:64716"/>
    </ligand>
</feature>
<name>A0A328B111_9CAUL</name>
<feature type="transmembrane region" description="Helical" evidence="7">
    <location>
        <begin position="20"/>
        <end position="40"/>
    </location>
</feature>
<comment type="catalytic activity">
    <reaction evidence="7">
        <text>L-cysteinyl-[prolipoprotein] + a 1,2-diacyl-sn-glycero-3-phospho-(1'-sn-glycerol) = an S-1,2-diacyl-sn-glyceryl-L-cysteinyl-[prolipoprotein] + sn-glycerol 1-phosphate + H(+)</text>
        <dbReference type="Rhea" id="RHEA:56712"/>
        <dbReference type="Rhea" id="RHEA-COMP:14679"/>
        <dbReference type="Rhea" id="RHEA-COMP:14680"/>
        <dbReference type="ChEBI" id="CHEBI:15378"/>
        <dbReference type="ChEBI" id="CHEBI:29950"/>
        <dbReference type="ChEBI" id="CHEBI:57685"/>
        <dbReference type="ChEBI" id="CHEBI:64716"/>
        <dbReference type="ChEBI" id="CHEBI:140658"/>
        <dbReference type="EC" id="2.5.1.145"/>
    </reaction>
</comment>
<dbReference type="Pfam" id="PF01790">
    <property type="entry name" value="LGT"/>
    <property type="match status" value="1"/>
</dbReference>
<evidence type="ECO:0000256" key="6">
    <source>
        <dbReference type="ARBA" id="ARBA00023136"/>
    </source>
</evidence>
<keyword evidence="4 7" id="KW-0812">Transmembrane</keyword>
<reference evidence="10" key="1">
    <citation type="submission" date="2018-05" db="EMBL/GenBank/DDBJ databases">
        <authorList>
            <person name="Li X."/>
        </authorList>
    </citation>
    <scope>NUCLEOTIDE SEQUENCE [LARGE SCALE GENOMIC DNA]</scope>
    <source>
        <strain evidence="10">HKS-05</strain>
    </source>
</reference>
<evidence type="ECO:0000256" key="1">
    <source>
        <dbReference type="ARBA" id="ARBA00007150"/>
    </source>
</evidence>
<evidence type="ECO:0000256" key="7">
    <source>
        <dbReference type="HAMAP-Rule" id="MF_01147"/>
    </source>
</evidence>
<organism evidence="9 10">
    <name type="scientific">Phenylobacterium hankyongense</name>
    <dbReference type="NCBI Taxonomy" id="1813876"/>
    <lineage>
        <taxon>Bacteria</taxon>
        <taxon>Pseudomonadati</taxon>
        <taxon>Pseudomonadota</taxon>
        <taxon>Alphaproteobacteria</taxon>
        <taxon>Caulobacterales</taxon>
        <taxon>Caulobacteraceae</taxon>
        <taxon>Phenylobacterium</taxon>
    </lineage>
</organism>
<keyword evidence="5 7" id="KW-1133">Transmembrane helix</keyword>
<keyword evidence="6 7" id="KW-0472">Membrane</keyword>
<comment type="subcellular location">
    <subcellularLocation>
        <location evidence="7">Cell membrane</location>
        <topology evidence="7">Multi-pass membrane protein</topology>
    </subcellularLocation>
</comment>
<feature type="transmembrane region" description="Helical" evidence="7">
    <location>
        <begin position="208"/>
        <end position="224"/>
    </location>
</feature>
<evidence type="ECO:0000256" key="8">
    <source>
        <dbReference type="SAM" id="MobiDB-lite"/>
    </source>
</evidence>
<evidence type="ECO:0000256" key="3">
    <source>
        <dbReference type="ARBA" id="ARBA00022679"/>
    </source>
</evidence>
<feature type="region of interest" description="Disordered" evidence="8">
    <location>
        <begin position="271"/>
        <end position="290"/>
    </location>
</feature>
<evidence type="ECO:0000256" key="2">
    <source>
        <dbReference type="ARBA" id="ARBA00022475"/>
    </source>
</evidence>
<comment type="similarity">
    <text evidence="1 7">Belongs to the Lgt family.</text>
</comment>
<proteinExistence type="inferred from homology"/>
<keyword evidence="3 7" id="KW-0808">Transferase</keyword>
<dbReference type="PANTHER" id="PTHR30589:SF0">
    <property type="entry name" value="PHOSPHATIDYLGLYCEROL--PROLIPOPROTEIN DIACYLGLYCERYL TRANSFERASE"/>
    <property type="match status" value="1"/>
</dbReference>
<feature type="transmembrane region" description="Helical" evidence="7">
    <location>
        <begin position="61"/>
        <end position="81"/>
    </location>
</feature>
<evidence type="ECO:0000256" key="4">
    <source>
        <dbReference type="ARBA" id="ARBA00022692"/>
    </source>
</evidence>
<dbReference type="GO" id="GO:0005886">
    <property type="term" value="C:plasma membrane"/>
    <property type="evidence" value="ECO:0007669"/>
    <property type="project" value="UniProtKB-SubCell"/>
</dbReference>
<protein>
    <recommendedName>
        <fullName evidence="7">Phosphatidylglycerol--prolipoprotein diacylglyceryl transferase</fullName>
        <ecNumber evidence="7">2.5.1.145</ecNumber>
    </recommendedName>
</protein>
<dbReference type="UniPathway" id="UPA00664"/>
<evidence type="ECO:0000313" key="9">
    <source>
        <dbReference type="EMBL" id="RAK60141.1"/>
    </source>
</evidence>
<gene>
    <name evidence="7" type="primary">lgt</name>
    <name evidence="9" type="ORF">DJ021_10160</name>
</gene>
<feature type="transmembrane region" description="Helical" evidence="7">
    <location>
        <begin position="236"/>
        <end position="260"/>
    </location>
</feature>
<dbReference type="RefSeq" id="WP_111457434.1">
    <property type="nucleotide sequence ID" value="NZ_QFYP01000001.1"/>
</dbReference>
<accession>A0A328B111</accession>
<dbReference type="EC" id="2.5.1.145" evidence="7"/>
<dbReference type="HAMAP" id="MF_01147">
    <property type="entry name" value="Lgt"/>
    <property type="match status" value="1"/>
</dbReference>
<dbReference type="EMBL" id="QFYP01000001">
    <property type="protein sequence ID" value="RAK60141.1"/>
    <property type="molecule type" value="Genomic_DNA"/>
</dbReference>
<dbReference type="PANTHER" id="PTHR30589">
    <property type="entry name" value="PROLIPOPROTEIN DIACYLGLYCERYL TRANSFERASE"/>
    <property type="match status" value="1"/>
</dbReference>
<dbReference type="Proteomes" id="UP000249842">
    <property type="component" value="Unassembled WGS sequence"/>
</dbReference>
<keyword evidence="9" id="KW-0449">Lipoprotein</keyword>